<evidence type="ECO:0000313" key="2">
    <source>
        <dbReference type="Ensembl" id="ENSAPEP00000016740.1"/>
    </source>
</evidence>
<dbReference type="SUPFAM" id="SSF54117">
    <property type="entry name" value="Interleukin 8-like chemokines"/>
    <property type="match status" value="1"/>
</dbReference>
<reference evidence="2" key="3">
    <citation type="submission" date="2025-09" db="UniProtKB">
        <authorList>
            <consortium name="Ensembl"/>
        </authorList>
    </citation>
    <scope>IDENTIFICATION</scope>
</reference>
<keyword evidence="1" id="KW-0732">Signal</keyword>
<evidence type="ECO:0000256" key="1">
    <source>
        <dbReference type="SAM" id="SignalP"/>
    </source>
</evidence>
<dbReference type="GO" id="GO:0006955">
    <property type="term" value="P:immune response"/>
    <property type="evidence" value="ECO:0007669"/>
    <property type="project" value="InterPro"/>
</dbReference>
<sequence length="119" mass="13772">MALSQRNCVLLLVFMAAVCIKLYQAQNVLGRCSCPTTIKFIRGNMSDFQVLERRPGCDKTELVITLIRSENSTEKICMNTEGRMAKAFLKCWERINKDESRKMECIDRKRKAEDRTSED</sequence>
<reference evidence="2" key="2">
    <citation type="submission" date="2025-08" db="UniProtKB">
        <authorList>
            <consortium name="Ensembl"/>
        </authorList>
    </citation>
    <scope>IDENTIFICATION</scope>
</reference>
<dbReference type="Ensembl" id="ENSAPET00000017201.1">
    <property type="protein sequence ID" value="ENSAPEP00000016740.1"/>
    <property type="gene ID" value="ENSAPEG00000011971.1"/>
</dbReference>
<dbReference type="OMA" id="CWESINK"/>
<reference evidence="2 3" key="1">
    <citation type="submission" date="2018-03" db="EMBL/GenBank/DDBJ databases">
        <title>Finding Nemo's genes: A chromosome-scale reference assembly of the genome of the orange clownfish Amphiprion percula.</title>
        <authorList>
            <person name="Lehmann R."/>
        </authorList>
    </citation>
    <scope>NUCLEOTIDE SEQUENCE</scope>
</reference>
<protein>
    <recommendedName>
        <fullName evidence="4">Chemokine interleukin-8-like domain-containing protein</fullName>
    </recommendedName>
</protein>
<accession>A0A3P8SWN0</accession>
<feature type="chain" id="PRO_5018170469" description="Chemokine interleukin-8-like domain-containing protein" evidence="1">
    <location>
        <begin position="26"/>
        <end position="119"/>
    </location>
</feature>
<organism evidence="2 3">
    <name type="scientific">Amphiprion percula</name>
    <name type="common">Orange clownfish</name>
    <name type="synonym">Lutjanus percula</name>
    <dbReference type="NCBI Taxonomy" id="161767"/>
    <lineage>
        <taxon>Eukaryota</taxon>
        <taxon>Metazoa</taxon>
        <taxon>Chordata</taxon>
        <taxon>Craniata</taxon>
        <taxon>Vertebrata</taxon>
        <taxon>Euteleostomi</taxon>
        <taxon>Actinopterygii</taxon>
        <taxon>Neopterygii</taxon>
        <taxon>Teleostei</taxon>
        <taxon>Neoteleostei</taxon>
        <taxon>Acanthomorphata</taxon>
        <taxon>Ovalentaria</taxon>
        <taxon>Pomacentridae</taxon>
        <taxon>Amphiprion</taxon>
    </lineage>
</organism>
<dbReference type="InterPro" id="IPR036048">
    <property type="entry name" value="Interleukin_8-like_sf"/>
</dbReference>
<name>A0A3P8SWN0_AMPPE</name>
<dbReference type="GeneTree" id="ENSGT00940000176858"/>
<dbReference type="AlphaFoldDB" id="A0A3P8SWN0"/>
<dbReference type="STRING" id="161767.ENSAPEP00000016740"/>
<evidence type="ECO:0008006" key="4">
    <source>
        <dbReference type="Google" id="ProtNLM"/>
    </source>
</evidence>
<keyword evidence="3" id="KW-1185">Reference proteome</keyword>
<dbReference type="GO" id="GO:0005576">
    <property type="term" value="C:extracellular region"/>
    <property type="evidence" value="ECO:0007669"/>
    <property type="project" value="InterPro"/>
</dbReference>
<feature type="signal peptide" evidence="1">
    <location>
        <begin position="1"/>
        <end position="25"/>
    </location>
</feature>
<proteinExistence type="predicted"/>
<dbReference type="GO" id="GO:0008009">
    <property type="term" value="F:chemokine activity"/>
    <property type="evidence" value="ECO:0007669"/>
    <property type="project" value="InterPro"/>
</dbReference>
<evidence type="ECO:0000313" key="3">
    <source>
        <dbReference type="Proteomes" id="UP000265080"/>
    </source>
</evidence>
<dbReference type="Proteomes" id="UP000265080">
    <property type="component" value="Chromosome 3"/>
</dbReference>
<dbReference type="Gene3D" id="2.40.50.40">
    <property type="match status" value="1"/>
</dbReference>